<dbReference type="InterPro" id="IPR036374">
    <property type="entry name" value="OxRdtase_Mopterin-bd_sf"/>
</dbReference>
<feature type="domain" description="Oxidoreductase molybdopterin-binding" evidence="1">
    <location>
        <begin position="91"/>
        <end position="160"/>
    </location>
</feature>
<evidence type="ECO:0000259" key="1">
    <source>
        <dbReference type="Pfam" id="PF00174"/>
    </source>
</evidence>
<organism evidence="2 3">
    <name type="scientific">Roseibium aestuarii</name>
    <dbReference type="NCBI Taxonomy" id="2600299"/>
    <lineage>
        <taxon>Bacteria</taxon>
        <taxon>Pseudomonadati</taxon>
        <taxon>Pseudomonadota</taxon>
        <taxon>Alphaproteobacteria</taxon>
        <taxon>Hyphomicrobiales</taxon>
        <taxon>Stappiaceae</taxon>
        <taxon>Roseibium</taxon>
    </lineage>
</organism>
<comment type="caution">
    <text evidence="2">The sequence shown here is derived from an EMBL/GenBank/DDBJ whole genome shotgun (WGS) entry which is preliminary data.</text>
</comment>
<evidence type="ECO:0000313" key="3">
    <source>
        <dbReference type="Proteomes" id="UP001597327"/>
    </source>
</evidence>
<accession>A0ABW4JWV3</accession>
<reference evidence="3" key="1">
    <citation type="journal article" date="2019" name="Int. J. Syst. Evol. Microbiol.">
        <title>The Global Catalogue of Microorganisms (GCM) 10K type strain sequencing project: providing services to taxonomists for standard genome sequencing and annotation.</title>
        <authorList>
            <consortium name="The Broad Institute Genomics Platform"/>
            <consortium name="The Broad Institute Genome Sequencing Center for Infectious Disease"/>
            <person name="Wu L."/>
            <person name="Ma J."/>
        </authorList>
    </citation>
    <scope>NUCLEOTIDE SEQUENCE [LARGE SCALE GENOMIC DNA]</scope>
    <source>
        <strain evidence="3">JCM 3369</strain>
    </source>
</reference>
<dbReference type="SUPFAM" id="SSF56524">
    <property type="entry name" value="Oxidoreductase molybdopterin-binding domain"/>
    <property type="match status" value="1"/>
</dbReference>
<evidence type="ECO:0000313" key="2">
    <source>
        <dbReference type="EMBL" id="MFD1694760.1"/>
    </source>
</evidence>
<sequence length="184" mass="20496">MAVTRIARLKPIRIMPFLKRVLPLVTALLLPALSASAFEPLPRFEAEPGSAGPGGLVITHAGTARTVTLAEFETLPLFELTGRTSPDEEPTRFQGVLLRDALRLAGAESARQITLRASDGYAIEIPREDWETWPVLLATRAEGQPITVRQRGPARILYPQGLYPDLQKRVYTDRSIWLLTELDW</sequence>
<name>A0ABW4JWV3_9HYPH</name>
<protein>
    <submittedName>
        <fullName evidence="2">Molybdopterin-dependent oxidoreductase</fullName>
    </submittedName>
</protein>
<dbReference type="Pfam" id="PF00174">
    <property type="entry name" value="Oxidored_molyb"/>
    <property type="match status" value="1"/>
</dbReference>
<dbReference type="Gene3D" id="3.90.420.10">
    <property type="entry name" value="Oxidoreductase, molybdopterin-binding domain"/>
    <property type="match status" value="1"/>
</dbReference>
<keyword evidence="3" id="KW-1185">Reference proteome</keyword>
<gene>
    <name evidence="2" type="ORF">ACFSC7_04475</name>
</gene>
<dbReference type="RefSeq" id="WP_188318792.1">
    <property type="nucleotide sequence ID" value="NZ_JBHUFA010000001.1"/>
</dbReference>
<dbReference type="EMBL" id="JBHUFA010000001">
    <property type="protein sequence ID" value="MFD1694760.1"/>
    <property type="molecule type" value="Genomic_DNA"/>
</dbReference>
<dbReference type="Proteomes" id="UP001597327">
    <property type="component" value="Unassembled WGS sequence"/>
</dbReference>
<dbReference type="InterPro" id="IPR000572">
    <property type="entry name" value="OxRdtase_Mopterin-bd_dom"/>
</dbReference>
<proteinExistence type="predicted"/>